<dbReference type="Proteomes" id="UP000636579">
    <property type="component" value="Unassembled WGS sequence"/>
</dbReference>
<keyword evidence="3" id="KW-1185">Reference proteome</keyword>
<evidence type="ECO:0000259" key="1">
    <source>
        <dbReference type="Pfam" id="PF14534"/>
    </source>
</evidence>
<dbReference type="Gene3D" id="3.10.450.50">
    <property type="match status" value="1"/>
</dbReference>
<feature type="domain" description="DUF4440" evidence="1">
    <location>
        <begin position="11"/>
        <end position="84"/>
    </location>
</feature>
<dbReference type="RefSeq" id="WP_192590861.1">
    <property type="nucleotide sequence ID" value="NZ_JADBEE010000001.1"/>
</dbReference>
<proteinExistence type="predicted"/>
<evidence type="ECO:0000313" key="2">
    <source>
        <dbReference type="EMBL" id="MBE1514060.1"/>
    </source>
</evidence>
<dbReference type="EMBL" id="JADBEE010000001">
    <property type="protein sequence ID" value="MBE1514060.1"/>
    <property type="molecule type" value="Genomic_DNA"/>
</dbReference>
<reference evidence="2 3" key="1">
    <citation type="submission" date="2020-10" db="EMBL/GenBank/DDBJ databases">
        <title>Sequencing the genomes of 1000 actinobacteria strains.</title>
        <authorList>
            <person name="Klenk H.-P."/>
        </authorList>
    </citation>
    <scope>NUCLEOTIDE SEQUENCE [LARGE SCALE GENOMIC DNA]</scope>
    <source>
        <strain evidence="2 3">DSM 15474</strain>
    </source>
</reference>
<organism evidence="2 3">
    <name type="scientific">Nesterenkonia halotolerans</name>
    <dbReference type="NCBI Taxonomy" id="225325"/>
    <lineage>
        <taxon>Bacteria</taxon>
        <taxon>Bacillati</taxon>
        <taxon>Actinomycetota</taxon>
        <taxon>Actinomycetes</taxon>
        <taxon>Micrococcales</taxon>
        <taxon>Micrococcaceae</taxon>
        <taxon>Nesterenkonia</taxon>
    </lineage>
</organism>
<dbReference type="InterPro" id="IPR032710">
    <property type="entry name" value="NTF2-like_dom_sf"/>
</dbReference>
<accession>A0ABR9J580</accession>
<name>A0ABR9J580_9MICC</name>
<sequence>MTRTPLETALAQFAAYRVGDLRAARMLLDDDMTFTSPQDDHLDKATFLETCFPTARRFLRQEITTAVEISPGTVLLRYMAQLPGQQPFSNVEIISVAEGLITEIQVYFGGVETSPPTSTTG</sequence>
<evidence type="ECO:0000313" key="3">
    <source>
        <dbReference type="Proteomes" id="UP000636579"/>
    </source>
</evidence>
<dbReference type="Pfam" id="PF14534">
    <property type="entry name" value="DUF4440"/>
    <property type="match status" value="1"/>
</dbReference>
<dbReference type="InterPro" id="IPR027843">
    <property type="entry name" value="DUF4440"/>
</dbReference>
<comment type="caution">
    <text evidence="2">The sequence shown here is derived from an EMBL/GenBank/DDBJ whole genome shotgun (WGS) entry which is preliminary data.</text>
</comment>
<protein>
    <submittedName>
        <fullName evidence="2">Ketosteroid isomerase-like protein</fullName>
    </submittedName>
</protein>
<gene>
    <name evidence="2" type="ORF">H4W26_000815</name>
</gene>
<dbReference type="SUPFAM" id="SSF54427">
    <property type="entry name" value="NTF2-like"/>
    <property type="match status" value="1"/>
</dbReference>